<feature type="transmembrane region" description="Helical" evidence="6">
    <location>
        <begin position="263"/>
        <end position="285"/>
    </location>
</feature>
<evidence type="ECO:0000256" key="5">
    <source>
        <dbReference type="ARBA" id="ARBA00023136"/>
    </source>
</evidence>
<organism evidence="8 9">
    <name type="scientific">Effusibacillus dendaii</name>
    <dbReference type="NCBI Taxonomy" id="2743772"/>
    <lineage>
        <taxon>Bacteria</taxon>
        <taxon>Bacillati</taxon>
        <taxon>Bacillota</taxon>
        <taxon>Bacilli</taxon>
        <taxon>Bacillales</taxon>
        <taxon>Alicyclobacillaceae</taxon>
        <taxon>Effusibacillus</taxon>
    </lineage>
</organism>
<evidence type="ECO:0000256" key="4">
    <source>
        <dbReference type="ARBA" id="ARBA00022989"/>
    </source>
</evidence>
<protein>
    <recommendedName>
        <fullName evidence="7">EamA domain-containing protein</fullName>
    </recommendedName>
</protein>
<dbReference type="PANTHER" id="PTHR32322:SF9">
    <property type="entry name" value="AMINO-ACID METABOLITE EFFLUX PUMP-RELATED"/>
    <property type="match status" value="1"/>
</dbReference>
<feature type="transmembrane region" description="Helical" evidence="6">
    <location>
        <begin position="147"/>
        <end position="168"/>
    </location>
</feature>
<dbReference type="PANTHER" id="PTHR32322">
    <property type="entry name" value="INNER MEMBRANE TRANSPORTER"/>
    <property type="match status" value="1"/>
</dbReference>
<feature type="transmembrane region" description="Helical" evidence="6">
    <location>
        <begin position="240"/>
        <end position="257"/>
    </location>
</feature>
<accession>A0A7I8D7Z1</accession>
<dbReference type="InterPro" id="IPR050638">
    <property type="entry name" value="AA-Vitamin_Transporters"/>
</dbReference>
<evidence type="ECO:0000256" key="3">
    <source>
        <dbReference type="ARBA" id="ARBA00022692"/>
    </source>
</evidence>
<dbReference type="Pfam" id="PF00892">
    <property type="entry name" value="EamA"/>
    <property type="match status" value="2"/>
</dbReference>
<dbReference type="InterPro" id="IPR000620">
    <property type="entry name" value="EamA_dom"/>
</dbReference>
<dbReference type="GO" id="GO:0016020">
    <property type="term" value="C:membrane"/>
    <property type="evidence" value="ECO:0007669"/>
    <property type="project" value="UniProtKB-SubCell"/>
</dbReference>
<dbReference type="EMBL" id="AP023366">
    <property type="protein sequence ID" value="BCJ86185.1"/>
    <property type="molecule type" value="Genomic_DNA"/>
</dbReference>
<dbReference type="Gene3D" id="1.10.3730.20">
    <property type="match status" value="1"/>
</dbReference>
<evidence type="ECO:0000313" key="8">
    <source>
        <dbReference type="EMBL" id="BCJ86185.1"/>
    </source>
</evidence>
<feature type="transmembrane region" description="Helical" evidence="6">
    <location>
        <begin position="38"/>
        <end position="55"/>
    </location>
</feature>
<keyword evidence="9" id="KW-1185">Reference proteome</keyword>
<gene>
    <name evidence="8" type="ORF">skT53_11700</name>
</gene>
<name>A0A7I8D7Z1_9BACL</name>
<comment type="subcellular location">
    <subcellularLocation>
        <location evidence="1">Endomembrane system</location>
        <topology evidence="1">Multi-pass membrane protein</topology>
    </subcellularLocation>
</comment>
<evidence type="ECO:0000256" key="6">
    <source>
        <dbReference type="SAM" id="Phobius"/>
    </source>
</evidence>
<keyword evidence="5 6" id="KW-0472">Membrane</keyword>
<dbReference type="KEGG" id="eff:skT53_11700"/>
<keyword evidence="4 6" id="KW-1133">Transmembrane helix</keyword>
<feature type="domain" description="EamA" evidence="7">
    <location>
        <begin position="153"/>
        <end position="282"/>
    </location>
</feature>
<feature type="domain" description="EamA" evidence="7">
    <location>
        <begin position="8"/>
        <end position="136"/>
    </location>
</feature>
<dbReference type="Proteomes" id="UP000593802">
    <property type="component" value="Chromosome"/>
</dbReference>
<evidence type="ECO:0000313" key="9">
    <source>
        <dbReference type="Proteomes" id="UP000593802"/>
    </source>
</evidence>
<dbReference type="RefSeq" id="WP_200760214.1">
    <property type="nucleotide sequence ID" value="NZ_AP023366.1"/>
</dbReference>
<reference evidence="8 9" key="1">
    <citation type="submission" date="2020-08" db="EMBL/GenBank/DDBJ databases">
        <title>Complete Genome Sequence of Effusibacillus dendaii Strain skT53, Isolated from Farmland soil.</title>
        <authorList>
            <person name="Konishi T."/>
            <person name="Kawasaki H."/>
        </authorList>
    </citation>
    <scope>NUCLEOTIDE SEQUENCE [LARGE SCALE GENOMIC DNA]</scope>
    <source>
        <strain evidence="9">skT53</strain>
    </source>
</reference>
<dbReference type="SUPFAM" id="SSF103481">
    <property type="entry name" value="Multidrug resistance efflux transporter EmrE"/>
    <property type="match status" value="2"/>
</dbReference>
<feature type="transmembrane region" description="Helical" evidence="6">
    <location>
        <begin position="91"/>
        <end position="110"/>
    </location>
</feature>
<comment type="similarity">
    <text evidence="2">Belongs to the EamA transporter family.</text>
</comment>
<sequence length="294" mass="31648">MNARDFAMLLSLAALWGASFLFMRIATPAVGPFVTSDLRVLLAGAVLWIYAALIKNQPKLGQYWKEYFILGLINAAIPFAFISAAEMNLNASLAAILNATTPLFTALVAWGWTKEPLNWKKVMGLLIGVAGVSILTGWSPVPIGNKIVYSVGFSLLAALSYGFGGIYASRKFKGVKPLDLAIGQQLGAGVILLPFSIATIPNKVPPAEVLYSIAGLSILCTSIAYLFYFRLINNVGAVKTLSVTFLVPIFGVIWGSIFLHESIYLNTLVGMIVIFLSITLVTNLLPLKTKNNSA</sequence>
<dbReference type="InterPro" id="IPR037185">
    <property type="entry name" value="EmrE-like"/>
</dbReference>
<feature type="transmembrane region" description="Helical" evidence="6">
    <location>
        <begin position="209"/>
        <end position="228"/>
    </location>
</feature>
<proteinExistence type="inferred from homology"/>
<feature type="transmembrane region" description="Helical" evidence="6">
    <location>
        <begin position="67"/>
        <end position="85"/>
    </location>
</feature>
<feature type="transmembrane region" description="Helical" evidence="6">
    <location>
        <begin position="180"/>
        <end position="197"/>
    </location>
</feature>
<evidence type="ECO:0000256" key="2">
    <source>
        <dbReference type="ARBA" id="ARBA00007362"/>
    </source>
</evidence>
<evidence type="ECO:0000259" key="7">
    <source>
        <dbReference type="Pfam" id="PF00892"/>
    </source>
</evidence>
<evidence type="ECO:0000256" key="1">
    <source>
        <dbReference type="ARBA" id="ARBA00004127"/>
    </source>
</evidence>
<keyword evidence="3 6" id="KW-0812">Transmembrane</keyword>
<feature type="transmembrane region" description="Helical" evidence="6">
    <location>
        <begin position="122"/>
        <end position="141"/>
    </location>
</feature>
<dbReference type="AlphaFoldDB" id="A0A7I8D7Z1"/>